<name>A0A370KFV3_9HYPH</name>
<proteinExistence type="predicted"/>
<dbReference type="AlphaFoldDB" id="A0A370KFV3"/>
<protein>
    <recommendedName>
        <fullName evidence="3">DUF982 domain-containing protein</fullName>
    </recommendedName>
</protein>
<dbReference type="EMBL" id="NAAC01000043">
    <property type="protein sequence ID" value="RDJ03325.1"/>
    <property type="molecule type" value="Genomic_DNA"/>
</dbReference>
<comment type="caution">
    <text evidence="1">The sequence shown here is derived from an EMBL/GenBank/DDBJ whole genome shotgun (WGS) entry which is preliminary data.</text>
</comment>
<dbReference type="Proteomes" id="UP000254939">
    <property type="component" value="Unassembled WGS sequence"/>
</dbReference>
<reference evidence="1 2" key="1">
    <citation type="submission" date="2017-03" db="EMBL/GenBank/DDBJ databases">
        <title>Genome analysis of Rhizobial strains effectives or ineffectives for nitrogen fixation isolated from bean seeds.</title>
        <authorList>
            <person name="Peralta H."/>
            <person name="Aguilar-Vera A."/>
            <person name="Mora Y."/>
            <person name="Vargas-Lagunas C."/>
            <person name="Girard L."/>
            <person name="Mora J."/>
        </authorList>
    </citation>
    <scope>NUCLEOTIDE SEQUENCE [LARGE SCALE GENOMIC DNA]</scope>
    <source>
        <strain evidence="1 2">CCGM3</strain>
    </source>
</reference>
<dbReference type="OrthoDB" id="8401794at2"/>
<sequence>MAEGEASVAEIRKWARPISFVSPLTGDYRTIESASDAIAVLRGAGWPVQAGKQLREARKICVEVIDGKRPPAEARRAFIAAAVEAHVFVKEK</sequence>
<organism evidence="1 2">
    <name type="scientific">Rhizobium grahamii</name>
    <dbReference type="NCBI Taxonomy" id="1120045"/>
    <lineage>
        <taxon>Bacteria</taxon>
        <taxon>Pseudomonadati</taxon>
        <taxon>Pseudomonadota</taxon>
        <taxon>Alphaproteobacteria</taxon>
        <taxon>Hyphomicrobiales</taxon>
        <taxon>Rhizobiaceae</taxon>
        <taxon>Rhizobium/Agrobacterium group</taxon>
        <taxon>Rhizobium</taxon>
    </lineage>
</organism>
<evidence type="ECO:0000313" key="1">
    <source>
        <dbReference type="EMBL" id="RDJ03325.1"/>
    </source>
</evidence>
<dbReference type="InterPro" id="IPR010385">
    <property type="entry name" value="DUF982"/>
</dbReference>
<dbReference type="Gene3D" id="6.10.250.730">
    <property type="match status" value="1"/>
</dbReference>
<dbReference type="Pfam" id="PF06169">
    <property type="entry name" value="DUF982"/>
    <property type="match status" value="1"/>
</dbReference>
<accession>A0A370KFV3</accession>
<evidence type="ECO:0000313" key="2">
    <source>
        <dbReference type="Proteomes" id="UP000254939"/>
    </source>
</evidence>
<gene>
    <name evidence="1" type="ORF">B5K06_30500</name>
</gene>
<evidence type="ECO:0008006" key="3">
    <source>
        <dbReference type="Google" id="ProtNLM"/>
    </source>
</evidence>